<gene>
    <name evidence="1" type="ORF">NKI36_25275</name>
</gene>
<protein>
    <submittedName>
        <fullName evidence="1">Uncharacterized protein</fullName>
    </submittedName>
</protein>
<organism evidence="1 2">
    <name type="scientific">Mesorhizobium caraganae</name>
    <dbReference type="NCBI Taxonomy" id="483206"/>
    <lineage>
        <taxon>Bacteria</taxon>
        <taxon>Pseudomonadati</taxon>
        <taxon>Pseudomonadota</taxon>
        <taxon>Alphaproteobacteria</taxon>
        <taxon>Hyphomicrobiales</taxon>
        <taxon>Phyllobacteriaceae</taxon>
        <taxon>Mesorhizobium</taxon>
    </lineage>
</organism>
<dbReference type="EMBL" id="JAMYQB010000024">
    <property type="protein sequence ID" value="MER9407348.1"/>
    <property type="molecule type" value="Genomic_DNA"/>
</dbReference>
<accession>A0ABV1Z5T7</accession>
<sequence>MSPPKKFATPQEEIVFGFSQRVLGAHAIFYPENFGHSKEPADVAWVANRCAFLFYMTEGGGSFEKKKKHNLKQMHAWLRKWKAGQPLIGHAGSTHYEFRFEDIDHVVGLSVVDGGKGWCQYHPDEVVHSKDRKLAVCVTLTGSVMRELAAVGSTPRDLLATISELHGFAELPSNDLIHFIRQYAQAGTIVVESQFKEFQNDPNYNQYAITLATILVDWARHHPDAKDIGQIGADLRSNDILWIALANSTVQSRIALPGTFGPLWAIMNRETGIYNLKCVGAAAMKILAENVGVINDNRPGLILTASLDFGMDSPLHTMAITPPQGKSMLEQEILLLRNAVLGPPPGS</sequence>
<evidence type="ECO:0000313" key="2">
    <source>
        <dbReference type="Proteomes" id="UP001433071"/>
    </source>
</evidence>
<evidence type="ECO:0000313" key="1">
    <source>
        <dbReference type="EMBL" id="MER9407348.1"/>
    </source>
</evidence>
<dbReference type="RefSeq" id="WP_352561146.1">
    <property type="nucleotide sequence ID" value="NZ_JAMYQB010000024.1"/>
</dbReference>
<keyword evidence="2" id="KW-1185">Reference proteome</keyword>
<proteinExistence type="predicted"/>
<dbReference type="Proteomes" id="UP001433071">
    <property type="component" value="Unassembled WGS sequence"/>
</dbReference>
<name>A0ABV1Z5T7_9HYPH</name>
<reference evidence="1 2" key="1">
    <citation type="journal article" date="2024" name="Proc. Natl. Acad. Sci. U.S.A.">
        <title>The evolutionary genomics of adaptation to stress in wild rhizobium bacteria.</title>
        <authorList>
            <person name="Kehlet-Delgado H."/>
            <person name="Montoya A.P."/>
            <person name="Jensen K.T."/>
            <person name="Wendlandt C.E."/>
            <person name="Dexheimer C."/>
            <person name="Roberts M."/>
            <person name="Torres Martinez L."/>
            <person name="Friesen M.L."/>
            <person name="Griffitts J.S."/>
            <person name="Porter S.S."/>
        </authorList>
    </citation>
    <scope>NUCLEOTIDE SEQUENCE [LARGE SCALE GENOMIC DNA]</scope>
    <source>
        <strain evidence="1 2">M0641</strain>
    </source>
</reference>
<comment type="caution">
    <text evidence="1">The sequence shown here is derived from an EMBL/GenBank/DDBJ whole genome shotgun (WGS) entry which is preliminary data.</text>
</comment>